<dbReference type="KEGG" id="step:IC006_2553"/>
<dbReference type="InterPro" id="IPR038723">
    <property type="entry name" value="ArnR1-like_HTH"/>
</dbReference>
<protein>
    <recommendedName>
        <fullName evidence="1">ArnR1-like winged helix-turn-helix domain-containing protein</fullName>
    </recommendedName>
</protein>
<dbReference type="STRING" id="1294262.GCA_001316085_01438"/>
<accession>A0A510DZ73</accession>
<evidence type="ECO:0000313" key="4">
    <source>
        <dbReference type="Proteomes" id="UP000322983"/>
    </source>
</evidence>
<dbReference type="AlphaFoldDB" id="A0A510E648"/>
<dbReference type="Gene3D" id="1.10.10.10">
    <property type="entry name" value="Winged helix-like DNA-binding domain superfamily/Winged helix DNA-binding domain"/>
    <property type="match status" value="1"/>
</dbReference>
<dbReference type="SUPFAM" id="SSF46785">
    <property type="entry name" value="Winged helix' DNA-binding domain"/>
    <property type="match status" value="1"/>
</dbReference>
<dbReference type="InterPro" id="IPR036390">
    <property type="entry name" value="WH_DNA-bd_sf"/>
</dbReference>
<accession>A0A510E648</accession>
<feature type="domain" description="ArnR1-like winged helix-turn-helix" evidence="1">
    <location>
        <begin position="4"/>
        <end position="79"/>
    </location>
</feature>
<dbReference type="OrthoDB" id="34509at2157"/>
<reference evidence="3 4" key="2">
    <citation type="journal article" date="2020" name="Int. J. Syst. Evol. Microbiol.">
        <title>Sulfuracidifex tepidarius gen. nov., sp. nov. and transfer of Sulfolobus metallicus Huber and Stetter 1992 to the genus Sulfuracidifex as Sulfuracidifex metallicus comb. nov.</title>
        <authorList>
            <person name="Itoh T."/>
            <person name="Miura T."/>
            <person name="Sakai H.D."/>
            <person name="Kato S."/>
            <person name="Ohkuma M."/>
            <person name="Takashina T."/>
        </authorList>
    </citation>
    <scope>NUCLEOTIDE SEQUENCE</scope>
    <source>
        <strain evidence="2 4">IC-006</strain>
        <strain evidence="3">IC-007</strain>
    </source>
</reference>
<sequence length="96" mass="10979">MRVKRSNAEIVGDILEVIDKGYNKTSSLMKNANLSFTLTKKYVNMMISNGLVEEKDGEYRITSKGKRLLENLRKIRSLETELVTLLNSINEDLVNE</sequence>
<dbReference type="InterPro" id="IPR036388">
    <property type="entry name" value="WH-like_DNA-bd_sf"/>
</dbReference>
<evidence type="ECO:0000313" key="5">
    <source>
        <dbReference type="Proteomes" id="UP000325030"/>
    </source>
</evidence>
<organism evidence="3 5">
    <name type="scientific">Sulfuracidifex tepidarius</name>
    <dbReference type="NCBI Taxonomy" id="1294262"/>
    <lineage>
        <taxon>Archaea</taxon>
        <taxon>Thermoproteota</taxon>
        <taxon>Thermoprotei</taxon>
        <taxon>Sulfolobales</taxon>
        <taxon>Sulfolobaceae</taxon>
        <taxon>Sulfuracidifex</taxon>
    </lineage>
</organism>
<dbReference type="GeneID" id="41718839"/>
<dbReference type="RefSeq" id="WP_054845786.1">
    <property type="nucleotide sequence ID" value="NZ_AP018929.1"/>
</dbReference>
<dbReference type="Proteomes" id="UP000325030">
    <property type="component" value="Chromosome"/>
</dbReference>
<proteinExistence type="predicted"/>
<evidence type="ECO:0000313" key="3">
    <source>
        <dbReference type="EMBL" id="BBG28012.1"/>
    </source>
</evidence>
<evidence type="ECO:0000313" key="2">
    <source>
        <dbReference type="EMBL" id="BBG25218.1"/>
    </source>
</evidence>
<keyword evidence="4" id="KW-1185">Reference proteome</keyword>
<dbReference type="EMBL" id="AP018930">
    <property type="protein sequence ID" value="BBG28012.1"/>
    <property type="molecule type" value="Genomic_DNA"/>
</dbReference>
<evidence type="ECO:0000259" key="1">
    <source>
        <dbReference type="Pfam" id="PF14947"/>
    </source>
</evidence>
<dbReference type="Pfam" id="PF14947">
    <property type="entry name" value="HTH_45"/>
    <property type="match status" value="1"/>
</dbReference>
<dbReference type="EMBL" id="AP018929">
    <property type="protein sequence ID" value="BBG25218.1"/>
    <property type="molecule type" value="Genomic_DNA"/>
</dbReference>
<name>A0A510E648_9CREN</name>
<gene>
    <name evidence="2" type="ORF">IC006_2553</name>
    <name evidence="3" type="ORF">IC007_2567</name>
</gene>
<reference evidence="5" key="1">
    <citation type="submission" date="2018-09" db="EMBL/GenBank/DDBJ databases">
        <title>Complete Genome Sequencing of Sulfolobus sp. JCM 16834.</title>
        <authorList>
            <person name="Kato S."/>
            <person name="Itoh T."/>
            <person name="Ohkuma M."/>
        </authorList>
    </citation>
    <scope>NUCLEOTIDE SEQUENCE [LARGE SCALE GENOMIC DNA]</scope>
    <source>
        <strain evidence="5">IC-007</strain>
    </source>
</reference>
<dbReference type="Proteomes" id="UP000322983">
    <property type="component" value="Chromosome"/>
</dbReference>